<name>A0A437R138_9GAMM</name>
<keyword evidence="2" id="KW-1185">Reference proteome</keyword>
<evidence type="ECO:0000313" key="1">
    <source>
        <dbReference type="EMBL" id="RVU40431.1"/>
    </source>
</evidence>
<protein>
    <recommendedName>
        <fullName evidence="3">TIGR02285 family protein</fullName>
    </recommendedName>
</protein>
<accession>A0A437R138</accession>
<sequence length="286" mass="32371">MKSVVISVLTLLPWMPVPGLAKPAIDWLSIHWPPSRIADGVDKGQGHLDQMQQLLMAELVQYRHQVHYSNFARVEQTLAAPTAQTCMFALIYNETRGKTMFFSIPAVTSVNVMLHMRADHPLARQWRSGTGVALSEVTLDPTMNGLVERNRGYPAEVKKYLDIAGRNLTGQSLQSVNPVDLLTASRFDYLIEFPDRVRYFQSISLQKSQLVDIPIRGLDPLIYSYVACQNSAEGKLRIRDINQALQKLRGNKAYLDAMMRWLSPHRQQQVQKILPQFADDVNSPSL</sequence>
<dbReference type="AlphaFoldDB" id="A0A437R138"/>
<dbReference type="OrthoDB" id="8480452at2"/>
<evidence type="ECO:0008006" key="3">
    <source>
        <dbReference type="Google" id="ProtNLM"/>
    </source>
</evidence>
<proteinExistence type="predicted"/>
<organism evidence="1 2">
    <name type="scientific">Rheinheimera riviphila</name>
    <dbReference type="NCBI Taxonomy" id="1834037"/>
    <lineage>
        <taxon>Bacteria</taxon>
        <taxon>Pseudomonadati</taxon>
        <taxon>Pseudomonadota</taxon>
        <taxon>Gammaproteobacteria</taxon>
        <taxon>Chromatiales</taxon>
        <taxon>Chromatiaceae</taxon>
        <taxon>Rheinheimera</taxon>
    </lineage>
</organism>
<dbReference type="SUPFAM" id="SSF53850">
    <property type="entry name" value="Periplasmic binding protein-like II"/>
    <property type="match status" value="1"/>
</dbReference>
<dbReference type="Proteomes" id="UP000283077">
    <property type="component" value="Unassembled WGS sequence"/>
</dbReference>
<dbReference type="RefSeq" id="WP_127697975.1">
    <property type="nucleotide sequence ID" value="NZ_SACS01000004.1"/>
</dbReference>
<dbReference type="EMBL" id="SACS01000004">
    <property type="protein sequence ID" value="RVU40431.1"/>
    <property type="molecule type" value="Genomic_DNA"/>
</dbReference>
<evidence type="ECO:0000313" key="2">
    <source>
        <dbReference type="Proteomes" id="UP000283077"/>
    </source>
</evidence>
<gene>
    <name evidence="1" type="ORF">EOE67_05105</name>
</gene>
<comment type="caution">
    <text evidence="1">The sequence shown here is derived from an EMBL/GenBank/DDBJ whole genome shotgun (WGS) entry which is preliminary data.</text>
</comment>
<reference evidence="1 2" key="1">
    <citation type="submission" date="2019-01" db="EMBL/GenBank/DDBJ databases">
        <authorList>
            <person name="Chen W.-M."/>
        </authorList>
    </citation>
    <scope>NUCLEOTIDE SEQUENCE [LARGE SCALE GENOMIC DNA]</scope>
    <source>
        <strain evidence="1 2">KYPC3</strain>
    </source>
</reference>